<gene>
    <name evidence="3" type="primary">LOC118497039</name>
</gene>
<feature type="region of interest" description="Disordered" evidence="1">
    <location>
        <begin position="1"/>
        <end position="130"/>
    </location>
</feature>
<evidence type="ECO:0000313" key="3">
    <source>
        <dbReference type="RefSeq" id="XP_035866358.1"/>
    </source>
</evidence>
<protein>
    <submittedName>
        <fullName evidence="3">Atherin-like</fullName>
    </submittedName>
</protein>
<organism evidence="2 3">
    <name type="scientific">Phyllostomus discolor</name>
    <name type="common">pale spear-nosed bat</name>
    <dbReference type="NCBI Taxonomy" id="89673"/>
    <lineage>
        <taxon>Eukaryota</taxon>
        <taxon>Metazoa</taxon>
        <taxon>Chordata</taxon>
        <taxon>Craniata</taxon>
        <taxon>Vertebrata</taxon>
        <taxon>Euteleostomi</taxon>
        <taxon>Mammalia</taxon>
        <taxon>Eutheria</taxon>
        <taxon>Laurasiatheria</taxon>
        <taxon>Chiroptera</taxon>
        <taxon>Yangochiroptera</taxon>
        <taxon>Phyllostomidae</taxon>
        <taxon>Phyllostominae</taxon>
        <taxon>Phyllostomus</taxon>
    </lineage>
</organism>
<proteinExistence type="predicted"/>
<dbReference type="RefSeq" id="XP_035866358.1">
    <property type="nucleotide sequence ID" value="XM_036010465.1"/>
</dbReference>
<feature type="compositionally biased region" description="Basic and acidic residues" evidence="1">
    <location>
        <begin position="75"/>
        <end position="89"/>
    </location>
</feature>
<feature type="compositionally biased region" description="Low complexity" evidence="1">
    <location>
        <begin position="116"/>
        <end position="125"/>
    </location>
</feature>
<feature type="compositionally biased region" description="Low complexity" evidence="1">
    <location>
        <begin position="1"/>
        <end position="36"/>
    </location>
</feature>
<dbReference type="GeneID" id="118497039"/>
<keyword evidence="2" id="KW-1185">Reference proteome</keyword>
<reference evidence="3" key="1">
    <citation type="submission" date="2025-08" db="UniProtKB">
        <authorList>
            <consortium name="RefSeq"/>
        </authorList>
    </citation>
    <scope>IDENTIFICATION</scope>
    <source>
        <tissue evidence="3">Muscle</tissue>
    </source>
</reference>
<feature type="region of interest" description="Disordered" evidence="1">
    <location>
        <begin position="165"/>
        <end position="229"/>
    </location>
</feature>
<accession>A0A7E6CHA9</accession>
<sequence length="229" mass="23651">MGQARCRAAPRPAARSPGAKGPAKASVPRGPARGARPPSPPPAPAGGTPGAEGAGRAQVPAWRVVASNRAPPRPTPERGGETVIRERRGTPGNSPARTTAASAPPPLPLRSPPPAAAGLGQPQAPRSSPIYKLGARSWELEMRFSLPSASFPLVPTPLRTPPRLGWPAPLSPPPSVENVVDAETDSSDLLSEKDWLPGCRTAGSAWDQLSCRKPTGSNTGPDPSQRGPY</sequence>
<feature type="compositionally biased region" description="Pro residues" evidence="1">
    <location>
        <begin position="103"/>
        <end position="115"/>
    </location>
</feature>
<evidence type="ECO:0000256" key="1">
    <source>
        <dbReference type="SAM" id="MobiDB-lite"/>
    </source>
</evidence>
<dbReference type="InParanoid" id="A0A7E6CHA9"/>
<dbReference type="KEGG" id="pdic:118497039"/>
<name>A0A7E6CHA9_9CHIR</name>
<dbReference type="AlphaFoldDB" id="A0A7E6CHA9"/>
<dbReference type="Proteomes" id="UP000504628">
    <property type="component" value="Chromosome 10"/>
</dbReference>
<evidence type="ECO:0000313" key="2">
    <source>
        <dbReference type="Proteomes" id="UP000504628"/>
    </source>
</evidence>